<reference evidence="1" key="1">
    <citation type="journal article" date="2018" name="Genome Biol.">
        <title>SKESA: strategic k-mer extension for scrupulous assemblies.</title>
        <authorList>
            <person name="Souvorov A."/>
            <person name="Agarwala R."/>
            <person name="Lipman D.J."/>
        </authorList>
    </citation>
    <scope>NUCLEOTIDE SEQUENCE</scope>
    <source>
        <strain evidence="1">MA.CK_93/00002981</strain>
    </source>
</reference>
<sequence length="119" mass="14404">MPQINCYTVYKYKKLNNDSAVKLSERLLELFRRSERFFKDDKYMRKSIGMHYKPDENLISDLVLQWRYFRDDCVLLRKTYLSVIWRLRVKAWIEQADEHIELLYSYLSNSAPVNLAEGV</sequence>
<gene>
    <name evidence="1" type="ORF">G9F26_003961</name>
</gene>
<proteinExistence type="predicted"/>
<organism evidence="1">
    <name type="scientific">Salmonella enterica</name>
    <name type="common">Salmonella choleraesuis</name>
    <dbReference type="NCBI Taxonomy" id="28901"/>
    <lineage>
        <taxon>Bacteria</taxon>
        <taxon>Pseudomonadati</taxon>
        <taxon>Pseudomonadota</taxon>
        <taxon>Gammaproteobacteria</taxon>
        <taxon>Enterobacterales</taxon>
        <taxon>Enterobacteriaceae</taxon>
        <taxon>Salmonella</taxon>
    </lineage>
</organism>
<name>A0A750HY47_SALER</name>
<dbReference type="AlphaFoldDB" id="A0A750HY47"/>
<protein>
    <submittedName>
        <fullName evidence="1">Uncharacterized protein</fullName>
    </submittedName>
</protein>
<reference evidence="1" key="2">
    <citation type="submission" date="2020-02" db="EMBL/GenBank/DDBJ databases">
        <authorList>
            <consortium name="NCBI Pathogen Detection Project"/>
        </authorList>
    </citation>
    <scope>NUCLEOTIDE SEQUENCE</scope>
    <source>
        <strain evidence="1">MA.CK_93/00002981</strain>
    </source>
</reference>
<accession>A0A750HY47</accession>
<comment type="caution">
    <text evidence="1">The sequence shown here is derived from an EMBL/GenBank/DDBJ whole genome shotgun (WGS) entry which is preliminary data.</text>
</comment>
<dbReference type="EMBL" id="DAAVPZ010000028">
    <property type="protein sequence ID" value="HAF6279766.1"/>
    <property type="molecule type" value="Genomic_DNA"/>
</dbReference>
<evidence type="ECO:0000313" key="1">
    <source>
        <dbReference type="EMBL" id="HAF6279766.1"/>
    </source>
</evidence>